<dbReference type="Proteomes" id="UP001148662">
    <property type="component" value="Unassembled WGS sequence"/>
</dbReference>
<gene>
    <name evidence="1" type="ORF">NM688_g2983</name>
</gene>
<accession>A0ACC1T7P8</accession>
<keyword evidence="2" id="KW-1185">Reference proteome</keyword>
<proteinExistence type="predicted"/>
<sequence length="1144" mass="131558">MSQLIENIRHDYGFDIEVEQDQARRALENLRDNMQHALCSLSEDLYSKDTHFVLEFIQNADDNSYAADVKPYVVFYLDTQEGMLDIFCNEEGFSAANVRAICSVGKSTKKNQAGYIGEKGIGFKSVFKVADVVHISSKEYTFKFDKSQDLGMILPIWTEDYPTQEGWTRFHLALSEDISLAALAERLREIEPSLLLFLRKLRRIKISVDGDMRSFSSSPTQEEENITRLTRKEGKSLQDQDYVIVKKKTKTYTEELKREGIKDSEIVLAFPVSEKRDPVIADQPVHAFLPIRIYQVPFMIQADFLLAANREDILVDSQWNVVLRDAIAPVFCAAVSQHFSKISGLKFNWLRYIPKHFSDPFFGNLRHSIIQALSTRRCLLCSDGHYRIPSEVIILDDIHRDKSGAPLIDLQYLPGQYYLHRMYHLGRDRSILQEIGTKALTHEALLAGVQCMNNAGVLTEQEDHWFECLSAALQHHLSYLRYDKHTTFLSALKKLPLVPLKDGSYTVASNSNLLFDMKVTNIPRDLGILLVDPPAQSSYYYSLLVTLGVQEAKASVIADIITELHTLGPGNFSDVDALPSHALFLFHHSHTVHSDFYVLTAEGKAVLSKRVYMCDEDTAHPSLQRFVDMTEVDILHAQYYEAIDVKNRENWLHWLRDRLQINITPRIEPNGNLSNEFSLFIRHATTKTFLSTLRHFWPALQGRLRRTGMDSLRAVLVICADKSKRRIDSTFIKRGALRKMDDLPFLRLASPDDAGWDFLAQLGVSLSADAISYLKLLERLRDGDRRPSRAEVEEIYHQLEARFDEGHEAEIRERFREIPLIWVPPDNPYKGPIDRNGWIYFDNTARDGPRSMQTKLNILKTYPSLTKMPVLEKSGLSVKDRCRRLYTLLGDVCDAILDSRDEETEPDWLSDLVRLHIFPVHLSSGKLLFKSVNGQFFIPDASSELADLFRDSCRILHCPKEFPLLRWKPLLESSPCVKQIKELVDSVDSEIDVKGERILNKIESRQHSSRIHHLRRLLNAKGTELKNIPTKFRVYNVDSIQYIYSFGQLQKKRNQEVYVELDSEARSIDVFILHGAAEDDYLIPMVKELADCFGNLSSEDVSPILTMRTTLLDKYLDSIGVPQIPYEDPPRERFRRRRRIRGRL</sequence>
<evidence type="ECO:0000313" key="1">
    <source>
        <dbReference type="EMBL" id="KAJ3554670.1"/>
    </source>
</evidence>
<dbReference type="EMBL" id="JANHOG010000407">
    <property type="protein sequence ID" value="KAJ3554670.1"/>
    <property type="molecule type" value="Genomic_DNA"/>
</dbReference>
<evidence type="ECO:0000313" key="2">
    <source>
        <dbReference type="Proteomes" id="UP001148662"/>
    </source>
</evidence>
<protein>
    <submittedName>
        <fullName evidence="1">Uncharacterized protein</fullName>
    </submittedName>
</protein>
<name>A0ACC1T7P8_9APHY</name>
<reference evidence="1" key="1">
    <citation type="submission" date="2022-07" db="EMBL/GenBank/DDBJ databases">
        <title>Genome Sequence of Phlebia brevispora.</title>
        <authorList>
            <person name="Buettner E."/>
        </authorList>
    </citation>
    <scope>NUCLEOTIDE SEQUENCE</scope>
    <source>
        <strain evidence="1">MPL23</strain>
    </source>
</reference>
<comment type="caution">
    <text evidence="1">The sequence shown here is derived from an EMBL/GenBank/DDBJ whole genome shotgun (WGS) entry which is preliminary data.</text>
</comment>
<organism evidence="1 2">
    <name type="scientific">Phlebia brevispora</name>
    <dbReference type="NCBI Taxonomy" id="194682"/>
    <lineage>
        <taxon>Eukaryota</taxon>
        <taxon>Fungi</taxon>
        <taxon>Dikarya</taxon>
        <taxon>Basidiomycota</taxon>
        <taxon>Agaricomycotina</taxon>
        <taxon>Agaricomycetes</taxon>
        <taxon>Polyporales</taxon>
        <taxon>Meruliaceae</taxon>
        <taxon>Phlebia</taxon>
    </lineage>
</organism>